<evidence type="ECO:0000256" key="1">
    <source>
        <dbReference type="SAM" id="MobiDB-lite"/>
    </source>
</evidence>
<evidence type="ECO:0000313" key="3">
    <source>
        <dbReference type="WBParaSite" id="ACRNAN_Path_1223.g4761.t1"/>
    </source>
</evidence>
<dbReference type="WBParaSite" id="ACRNAN_Path_1223.g4761.t1">
    <property type="protein sequence ID" value="ACRNAN_Path_1223.g4761.t1"/>
    <property type="gene ID" value="ACRNAN_Path_1223.g4761"/>
</dbReference>
<dbReference type="PANTHER" id="PTHR31094:SF2">
    <property type="entry name" value="RIKEN CDNA 2310061I04 GENE"/>
    <property type="match status" value="1"/>
</dbReference>
<dbReference type="Pfam" id="PF10184">
    <property type="entry name" value="DUF2358"/>
    <property type="match status" value="1"/>
</dbReference>
<keyword evidence="2" id="KW-1185">Reference proteome</keyword>
<sequence>MFQLEHVQNRLAETVPMMFYNRLDYTFYRKDVVLEDKIIDTRKEGLESLIYYWGMVAVAGKFLFPFIRMEPLNILPILEDGTVRLRWRIHYLTWLSIFDFRTYNKEYRMKNSNWYDGYSIFHVDGNGLVYHIIMQRTMPDDPRVMKQPNKIVEKLGQKLAENTSTASYASEESVEKNSESFKKN</sequence>
<dbReference type="InterPro" id="IPR018790">
    <property type="entry name" value="DUF2358"/>
</dbReference>
<name>A0A914BXH1_9BILA</name>
<feature type="compositionally biased region" description="Basic and acidic residues" evidence="1">
    <location>
        <begin position="173"/>
        <end position="184"/>
    </location>
</feature>
<dbReference type="AlphaFoldDB" id="A0A914BXH1"/>
<dbReference type="Proteomes" id="UP000887540">
    <property type="component" value="Unplaced"/>
</dbReference>
<accession>A0A914BXH1</accession>
<evidence type="ECO:0000313" key="2">
    <source>
        <dbReference type="Proteomes" id="UP000887540"/>
    </source>
</evidence>
<organism evidence="2 3">
    <name type="scientific">Acrobeloides nanus</name>
    <dbReference type="NCBI Taxonomy" id="290746"/>
    <lineage>
        <taxon>Eukaryota</taxon>
        <taxon>Metazoa</taxon>
        <taxon>Ecdysozoa</taxon>
        <taxon>Nematoda</taxon>
        <taxon>Chromadorea</taxon>
        <taxon>Rhabditida</taxon>
        <taxon>Tylenchina</taxon>
        <taxon>Cephalobomorpha</taxon>
        <taxon>Cephaloboidea</taxon>
        <taxon>Cephalobidae</taxon>
        <taxon>Acrobeloides</taxon>
    </lineage>
</organism>
<proteinExistence type="predicted"/>
<protein>
    <submittedName>
        <fullName evidence="3">Uncharacterized protein</fullName>
    </submittedName>
</protein>
<feature type="region of interest" description="Disordered" evidence="1">
    <location>
        <begin position="163"/>
        <end position="184"/>
    </location>
</feature>
<reference evidence="3" key="1">
    <citation type="submission" date="2022-11" db="UniProtKB">
        <authorList>
            <consortium name="WormBaseParasite"/>
        </authorList>
    </citation>
    <scope>IDENTIFICATION</scope>
</reference>
<dbReference type="PANTHER" id="PTHR31094">
    <property type="entry name" value="RIKEN CDNA 2310061I04 GENE"/>
    <property type="match status" value="1"/>
</dbReference>